<comment type="pathway">
    <text evidence="1 6">Carbohydrate biosynthesis; dTDP-L-rhamnose biosynthesis.</text>
</comment>
<evidence type="ECO:0000256" key="3">
    <source>
        <dbReference type="ARBA" id="ARBA00012929"/>
    </source>
</evidence>
<dbReference type="InterPro" id="IPR036291">
    <property type="entry name" value="NAD(P)-bd_dom_sf"/>
</dbReference>
<evidence type="ECO:0000256" key="5">
    <source>
        <dbReference type="ARBA" id="ARBA00048200"/>
    </source>
</evidence>
<dbReference type="Proteomes" id="UP000218427">
    <property type="component" value="Unassembled WGS sequence"/>
</dbReference>
<dbReference type="InterPro" id="IPR005913">
    <property type="entry name" value="dTDP_dehydrorham_reduct"/>
</dbReference>
<proteinExistence type="inferred from homology"/>
<dbReference type="Pfam" id="PF04321">
    <property type="entry name" value="RmlD_sub_bind"/>
    <property type="match status" value="1"/>
</dbReference>
<feature type="domain" description="RmlD-like substrate binding" evidence="7">
    <location>
        <begin position="3"/>
        <end position="293"/>
    </location>
</feature>
<keyword evidence="6" id="KW-0521">NADP</keyword>
<comment type="cofactor">
    <cofactor evidence="6">
        <name>Mg(2+)</name>
        <dbReference type="ChEBI" id="CHEBI:18420"/>
    </cofactor>
    <text evidence="6">Binds 1 Mg(2+) ion per monomer.</text>
</comment>
<evidence type="ECO:0000256" key="4">
    <source>
        <dbReference type="ARBA" id="ARBA00017099"/>
    </source>
</evidence>
<accession>A0ABX4HW78</accession>
<sequence>MPMNVLVTGASGLLGRSVLGRLQRDPRLRVTGSALSRANNDLVALDLNDSKAVSDALDSLQPGVVIHCAAERWPDRCAEAPERSWQLNVQATESLARQCEATGARLIYISTDYVFDGSAPPYAVDDTPNPLNFYGRSKLAGERVILRSGHHWALRLPLLFGPAQYPGESGVTGLLETLQSRAPQALDHWAIRFPTSVEEVAEILAQALSRALEGEQFSGIYHWSGDSACTRYELALKIAEIAGLDSSHLSPDTAPQFEQPRPQNCQLDKSRLTNLGIRGKDSLEQQLERAIAPFLA</sequence>
<evidence type="ECO:0000256" key="2">
    <source>
        <dbReference type="ARBA" id="ARBA00010944"/>
    </source>
</evidence>
<evidence type="ECO:0000259" key="7">
    <source>
        <dbReference type="Pfam" id="PF04321"/>
    </source>
</evidence>
<evidence type="ECO:0000256" key="1">
    <source>
        <dbReference type="ARBA" id="ARBA00004781"/>
    </source>
</evidence>
<dbReference type="PANTHER" id="PTHR10491">
    <property type="entry name" value="DTDP-4-DEHYDRORHAMNOSE REDUCTASE"/>
    <property type="match status" value="1"/>
</dbReference>
<dbReference type="SUPFAM" id="SSF51735">
    <property type="entry name" value="NAD(P)-binding Rossmann-fold domains"/>
    <property type="match status" value="1"/>
</dbReference>
<protein>
    <recommendedName>
        <fullName evidence="4 6">dTDP-4-dehydrorhamnose reductase</fullName>
        <ecNumber evidence="3 6">1.1.1.133</ecNumber>
    </recommendedName>
</protein>
<name>A0ABX4HW78_9GAMM</name>
<reference evidence="8" key="1">
    <citation type="submission" date="2017-08" db="EMBL/GenBank/DDBJ databases">
        <title>Microbulbifer marisrubri sp. nov., a halophilic alphaproteobacterium isolated from marine sediment of the Yellow Sea, China.</title>
        <authorList>
            <person name="Zhang G."/>
            <person name="Xiong Q."/>
        </authorList>
    </citation>
    <scope>NUCLEOTIDE SEQUENCE [LARGE SCALE GENOMIC DNA]</scope>
    <source>
        <strain evidence="8">WRN-8</strain>
    </source>
</reference>
<comment type="similarity">
    <text evidence="2 6">Belongs to the dTDP-4-dehydrorhamnose reductase family.</text>
</comment>
<organism evidence="8 9">
    <name type="scientific">Microbulbifer flavimaris</name>
    <dbReference type="NCBI Taxonomy" id="1781068"/>
    <lineage>
        <taxon>Bacteria</taxon>
        <taxon>Pseudomonadati</taxon>
        <taxon>Pseudomonadota</taxon>
        <taxon>Gammaproteobacteria</taxon>
        <taxon>Cellvibrionales</taxon>
        <taxon>Microbulbiferaceae</taxon>
        <taxon>Microbulbifer</taxon>
    </lineage>
</organism>
<evidence type="ECO:0000256" key="6">
    <source>
        <dbReference type="RuleBase" id="RU364082"/>
    </source>
</evidence>
<dbReference type="EMBL" id="LRFG02000005">
    <property type="protein sequence ID" value="PCO04377.1"/>
    <property type="molecule type" value="Genomic_DNA"/>
</dbReference>
<comment type="caution">
    <text evidence="8">The sequence shown here is derived from an EMBL/GenBank/DDBJ whole genome shotgun (WGS) entry which is preliminary data.</text>
</comment>
<keyword evidence="6" id="KW-0560">Oxidoreductase</keyword>
<dbReference type="CDD" id="cd05254">
    <property type="entry name" value="dTDP_HR_like_SDR_e"/>
    <property type="match status" value="1"/>
</dbReference>
<dbReference type="EC" id="1.1.1.133" evidence="3 6"/>
<keyword evidence="9" id="KW-1185">Reference proteome</keyword>
<evidence type="ECO:0000313" key="9">
    <source>
        <dbReference type="Proteomes" id="UP000218427"/>
    </source>
</evidence>
<gene>
    <name evidence="8" type="ORF">AWR36_012995</name>
</gene>
<comment type="function">
    <text evidence="6">Catalyzes the reduction of dTDP-6-deoxy-L-lyxo-4-hexulose to yield dTDP-L-rhamnose.</text>
</comment>
<dbReference type="Gene3D" id="3.40.50.720">
    <property type="entry name" value="NAD(P)-binding Rossmann-like Domain"/>
    <property type="match status" value="1"/>
</dbReference>
<dbReference type="InterPro" id="IPR029903">
    <property type="entry name" value="RmlD-like-bd"/>
</dbReference>
<dbReference type="PANTHER" id="PTHR10491:SF4">
    <property type="entry name" value="METHIONINE ADENOSYLTRANSFERASE 2 SUBUNIT BETA"/>
    <property type="match status" value="1"/>
</dbReference>
<evidence type="ECO:0000313" key="8">
    <source>
        <dbReference type="EMBL" id="PCO04377.1"/>
    </source>
</evidence>
<comment type="catalytic activity">
    <reaction evidence="5 6">
        <text>dTDP-beta-L-rhamnose + NADP(+) = dTDP-4-dehydro-beta-L-rhamnose + NADPH + H(+)</text>
        <dbReference type="Rhea" id="RHEA:21796"/>
        <dbReference type="ChEBI" id="CHEBI:15378"/>
        <dbReference type="ChEBI" id="CHEBI:57510"/>
        <dbReference type="ChEBI" id="CHEBI:57783"/>
        <dbReference type="ChEBI" id="CHEBI:58349"/>
        <dbReference type="ChEBI" id="CHEBI:62830"/>
        <dbReference type="EC" id="1.1.1.133"/>
    </reaction>
</comment>